<name>A0A915HXV7_ROMCU</name>
<evidence type="ECO:0000256" key="1">
    <source>
        <dbReference type="SAM" id="MobiDB-lite"/>
    </source>
</evidence>
<sequence>EPVAETYDAKPVGHNRGHIKYNSGPQTSSTGDSRNTAQRPLSVEGSTNTCPTQEQCFCSREMQDCDSIFEHRIRKQDFKLNHLQRICLHPRCRNNVCPLERDCLQIYVDCADKPNVKVCPGNMVMSAVMHQCSPQNHCTNKTTDIQLRKLGIHCEENDPDLAYLNKKKGR</sequence>
<feature type="region of interest" description="Disordered" evidence="1">
    <location>
        <begin position="1"/>
        <end position="50"/>
    </location>
</feature>
<accession>A0A915HXV7</accession>
<proteinExistence type="predicted"/>
<evidence type="ECO:0000313" key="2">
    <source>
        <dbReference type="Proteomes" id="UP000887565"/>
    </source>
</evidence>
<evidence type="ECO:0000313" key="3">
    <source>
        <dbReference type="WBParaSite" id="nRc.2.0.1.t06402-RA"/>
    </source>
</evidence>
<dbReference type="AlphaFoldDB" id="A0A915HXV7"/>
<protein>
    <submittedName>
        <fullName evidence="3">GDNF/GAS1 domain-containing protein</fullName>
    </submittedName>
</protein>
<organism evidence="2 3">
    <name type="scientific">Romanomermis culicivorax</name>
    <name type="common">Nematode worm</name>
    <dbReference type="NCBI Taxonomy" id="13658"/>
    <lineage>
        <taxon>Eukaryota</taxon>
        <taxon>Metazoa</taxon>
        <taxon>Ecdysozoa</taxon>
        <taxon>Nematoda</taxon>
        <taxon>Enoplea</taxon>
        <taxon>Dorylaimia</taxon>
        <taxon>Mermithida</taxon>
        <taxon>Mermithoidea</taxon>
        <taxon>Mermithidae</taxon>
        <taxon>Romanomermis</taxon>
    </lineage>
</organism>
<dbReference type="Proteomes" id="UP000887565">
    <property type="component" value="Unplaced"/>
</dbReference>
<keyword evidence="2" id="KW-1185">Reference proteome</keyword>
<dbReference type="WBParaSite" id="nRc.2.0.1.t06402-RA">
    <property type="protein sequence ID" value="nRc.2.0.1.t06402-RA"/>
    <property type="gene ID" value="nRc.2.0.1.g06402"/>
</dbReference>
<feature type="compositionally biased region" description="Polar residues" evidence="1">
    <location>
        <begin position="23"/>
        <end position="50"/>
    </location>
</feature>
<reference evidence="3" key="1">
    <citation type="submission" date="2022-11" db="UniProtKB">
        <authorList>
            <consortium name="WormBaseParasite"/>
        </authorList>
    </citation>
    <scope>IDENTIFICATION</scope>
</reference>